<dbReference type="KEGG" id="izh:FEM41_08665"/>
<gene>
    <name evidence="1" type="ORF">FEM41_08665</name>
</gene>
<evidence type="ECO:0000313" key="2">
    <source>
        <dbReference type="Proteomes" id="UP000302163"/>
    </source>
</evidence>
<evidence type="ECO:0000313" key="1">
    <source>
        <dbReference type="EMBL" id="QCT19720.1"/>
    </source>
</evidence>
<organism evidence="1 2">
    <name type="scientific">Jejubacter calystegiae</name>
    <dbReference type="NCBI Taxonomy" id="2579935"/>
    <lineage>
        <taxon>Bacteria</taxon>
        <taxon>Pseudomonadati</taxon>
        <taxon>Pseudomonadota</taxon>
        <taxon>Gammaproteobacteria</taxon>
        <taxon>Enterobacterales</taxon>
        <taxon>Enterobacteriaceae</taxon>
        <taxon>Jejubacter</taxon>
    </lineage>
</organism>
<proteinExistence type="predicted"/>
<dbReference type="OrthoDB" id="6608661at2"/>
<dbReference type="Proteomes" id="UP000302163">
    <property type="component" value="Chromosome"/>
</dbReference>
<dbReference type="AlphaFoldDB" id="A0A4P8YGP5"/>
<name>A0A4P8YGP5_9ENTR</name>
<accession>A0A4P8YGP5</accession>
<keyword evidence="2" id="KW-1185">Reference proteome</keyword>
<sequence>MMLLPRFYARLCARRAERTLTGERIGQNYCHFMDCTPDRMPQDFLRQTIYEQSGFGFIEQIMPPTAWPKTLRGDLRQRVAAFCEQSALFSQRRTLLLTLQWSGLGVMLEALMAVAPPGIRFRFITRHPVLLKLRDAFPDRRAASPFAADASQITVLLVDERLPEAPLFPAQVDKHRLWLTDVPTAALARHGYDIRTLVPERSLHDPDFGLHSHRYPASDYRLAATETLGAVRNTPALWSAWDSLSVLYHG</sequence>
<protein>
    <submittedName>
        <fullName evidence="1">Uncharacterized protein</fullName>
    </submittedName>
</protein>
<dbReference type="EMBL" id="CP040428">
    <property type="protein sequence ID" value="QCT19720.1"/>
    <property type="molecule type" value="Genomic_DNA"/>
</dbReference>
<reference evidence="1 2" key="1">
    <citation type="submission" date="2019-05" db="EMBL/GenBank/DDBJ databases">
        <title>Complete genome sequence of Izhakiella calystegiae KSNA2, an endophyte isolated from beach morning glory (Calystegia soldanella).</title>
        <authorList>
            <person name="Jiang L."/>
            <person name="Jeong J.C."/>
            <person name="Kim C.Y."/>
            <person name="Kim D.H."/>
            <person name="Kim S.W."/>
            <person name="Lee j."/>
        </authorList>
    </citation>
    <scope>NUCLEOTIDE SEQUENCE [LARGE SCALE GENOMIC DNA]</scope>
    <source>
        <strain evidence="1 2">KSNA2</strain>
    </source>
</reference>